<gene>
    <name evidence="2" type="ORF">J2Z32_002778</name>
</gene>
<protein>
    <submittedName>
        <fullName evidence="2">Uncharacterized protein</fullName>
    </submittedName>
</protein>
<accession>A0ABS4FUB1</accession>
<feature type="transmembrane region" description="Helical" evidence="1">
    <location>
        <begin position="265"/>
        <end position="282"/>
    </location>
</feature>
<organism evidence="2 3">
    <name type="scientific">Paenibacillus turicensis</name>
    <dbReference type="NCBI Taxonomy" id="160487"/>
    <lineage>
        <taxon>Bacteria</taxon>
        <taxon>Bacillati</taxon>
        <taxon>Bacillota</taxon>
        <taxon>Bacilli</taxon>
        <taxon>Bacillales</taxon>
        <taxon>Paenibacillaceae</taxon>
        <taxon>Paenibacillus</taxon>
    </lineage>
</organism>
<feature type="transmembrane region" description="Helical" evidence="1">
    <location>
        <begin position="99"/>
        <end position="118"/>
    </location>
</feature>
<feature type="transmembrane region" description="Helical" evidence="1">
    <location>
        <begin position="124"/>
        <end position="142"/>
    </location>
</feature>
<dbReference type="EMBL" id="JAGGKG010000013">
    <property type="protein sequence ID" value="MBP1906129.1"/>
    <property type="molecule type" value="Genomic_DNA"/>
</dbReference>
<keyword evidence="1" id="KW-0812">Transmembrane</keyword>
<keyword evidence="3" id="KW-1185">Reference proteome</keyword>
<evidence type="ECO:0000256" key="1">
    <source>
        <dbReference type="SAM" id="Phobius"/>
    </source>
</evidence>
<feature type="transmembrane region" description="Helical" evidence="1">
    <location>
        <begin position="66"/>
        <end position="87"/>
    </location>
</feature>
<comment type="caution">
    <text evidence="2">The sequence shown here is derived from an EMBL/GenBank/DDBJ whole genome shotgun (WGS) entry which is preliminary data.</text>
</comment>
<feature type="transmembrane region" description="Helical" evidence="1">
    <location>
        <begin position="162"/>
        <end position="180"/>
    </location>
</feature>
<evidence type="ECO:0000313" key="2">
    <source>
        <dbReference type="EMBL" id="MBP1906129.1"/>
    </source>
</evidence>
<reference evidence="2 3" key="1">
    <citation type="submission" date="2021-03" db="EMBL/GenBank/DDBJ databases">
        <title>Genomic Encyclopedia of Type Strains, Phase IV (KMG-IV): sequencing the most valuable type-strain genomes for metagenomic binning, comparative biology and taxonomic classification.</title>
        <authorList>
            <person name="Goeker M."/>
        </authorList>
    </citation>
    <scope>NUCLEOTIDE SEQUENCE [LARGE SCALE GENOMIC DNA]</scope>
    <source>
        <strain evidence="2 3">DSM 14349</strain>
    </source>
</reference>
<evidence type="ECO:0000313" key="3">
    <source>
        <dbReference type="Proteomes" id="UP001519272"/>
    </source>
</evidence>
<dbReference type="RefSeq" id="WP_210089736.1">
    <property type="nucleotide sequence ID" value="NZ_JAGGKG010000013.1"/>
</dbReference>
<dbReference type="Proteomes" id="UP001519272">
    <property type="component" value="Unassembled WGS sequence"/>
</dbReference>
<proteinExistence type="predicted"/>
<keyword evidence="1" id="KW-0472">Membrane</keyword>
<name>A0ABS4FUB1_9BACL</name>
<keyword evidence="1" id="KW-1133">Transmembrane helix</keyword>
<sequence>MDKKNHWNWIQISAILIFILLVTITLSGIFSYSTQHKYVVTNLYGQSVEIYGYGVYQHDSYFKAPILIGSDWAMLLMVVPLIGYYVMKGTTTFQSKTSFFPILGIVLYYAFSISFGVAYNQLQLAYILLTAVAFFTLFSLLINIIGETKDYTCNFDIKRGELSFLIVAGVANIIAWLPDILSSLFTGQPLMRIEMYTTEITYVLDMGIISPLVFITVYLLVKKKSVLALLLYRMILVTLKIIGFMLPIQTVVQLLAGIEIPLPELITKVVLFVILACMAIYFDRRNKKRMAKVIAENKL</sequence>
<feature type="transmembrane region" description="Helical" evidence="1">
    <location>
        <begin position="12"/>
        <end position="32"/>
    </location>
</feature>
<feature type="transmembrane region" description="Helical" evidence="1">
    <location>
        <begin position="200"/>
        <end position="221"/>
    </location>
</feature>
<feature type="transmembrane region" description="Helical" evidence="1">
    <location>
        <begin position="226"/>
        <end position="245"/>
    </location>
</feature>